<evidence type="ECO:0000256" key="2">
    <source>
        <dbReference type="ARBA" id="ARBA00023125"/>
    </source>
</evidence>
<dbReference type="PRINTS" id="PR00032">
    <property type="entry name" value="HTHARAC"/>
</dbReference>
<dbReference type="GO" id="GO:0043565">
    <property type="term" value="F:sequence-specific DNA binding"/>
    <property type="evidence" value="ECO:0007669"/>
    <property type="project" value="InterPro"/>
</dbReference>
<keyword evidence="3" id="KW-0804">Transcription</keyword>
<protein>
    <submittedName>
        <fullName evidence="5">Putative AraC family transcriptional regulator</fullName>
    </submittedName>
</protein>
<accession>A0A2R5EU47</accession>
<dbReference type="EMBL" id="BDQX01000292">
    <property type="protein sequence ID" value="GBG10212.1"/>
    <property type="molecule type" value="Genomic_DNA"/>
</dbReference>
<name>A0A2R5EU47_9BACL</name>
<dbReference type="SUPFAM" id="SSF51215">
    <property type="entry name" value="Regulatory protein AraC"/>
    <property type="match status" value="1"/>
</dbReference>
<dbReference type="InterPro" id="IPR037923">
    <property type="entry name" value="HTH-like"/>
</dbReference>
<reference evidence="5 6" key="1">
    <citation type="submission" date="2017-08" db="EMBL/GenBank/DDBJ databases">
        <title>Substantial Increase in Enzyme Production by Combined Drug-Resistance Mutations in Paenibacillus agaridevorans.</title>
        <authorList>
            <person name="Tanaka Y."/>
            <person name="Funane K."/>
            <person name="Hosaka T."/>
            <person name="Shiwa Y."/>
            <person name="Fujita N."/>
            <person name="Miyazaki T."/>
            <person name="Yoshikawa H."/>
            <person name="Murakami K."/>
            <person name="Kasahara K."/>
            <person name="Inaoka T."/>
            <person name="Hiraga Y."/>
            <person name="Ochi K."/>
        </authorList>
    </citation>
    <scope>NUCLEOTIDE SEQUENCE [LARGE SCALE GENOMIC DNA]</scope>
    <source>
        <strain evidence="5 6">T-3040</strain>
    </source>
</reference>
<dbReference type="PANTHER" id="PTHR43280:SF28">
    <property type="entry name" value="HTH-TYPE TRANSCRIPTIONAL ACTIVATOR RHAS"/>
    <property type="match status" value="1"/>
</dbReference>
<dbReference type="PANTHER" id="PTHR43280">
    <property type="entry name" value="ARAC-FAMILY TRANSCRIPTIONAL REGULATOR"/>
    <property type="match status" value="1"/>
</dbReference>
<dbReference type="Proteomes" id="UP000245202">
    <property type="component" value="Unassembled WGS sequence"/>
</dbReference>
<dbReference type="InterPro" id="IPR020449">
    <property type="entry name" value="Tscrpt_reg_AraC-type_HTH"/>
</dbReference>
<organism evidence="5 6">
    <name type="scientific">Paenibacillus agaridevorans</name>
    <dbReference type="NCBI Taxonomy" id="171404"/>
    <lineage>
        <taxon>Bacteria</taxon>
        <taxon>Bacillati</taxon>
        <taxon>Bacillota</taxon>
        <taxon>Bacilli</taxon>
        <taxon>Bacillales</taxon>
        <taxon>Paenibacillaceae</taxon>
        <taxon>Paenibacillus</taxon>
    </lineage>
</organism>
<evidence type="ECO:0000313" key="5">
    <source>
        <dbReference type="EMBL" id="GBG10212.1"/>
    </source>
</evidence>
<dbReference type="RefSeq" id="WP_108994766.1">
    <property type="nucleotide sequence ID" value="NZ_BDQX01000292.1"/>
</dbReference>
<evidence type="ECO:0000256" key="1">
    <source>
        <dbReference type="ARBA" id="ARBA00023015"/>
    </source>
</evidence>
<dbReference type="Pfam" id="PF12833">
    <property type="entry name" value="HTH_18"/>
    <property type="match status" value="1"/>
</dbReference>
<proteinExistence type="predicted"/>
<evidence type="ECO:0000259" key="4">
    <source>
        <dbReference type="PROSITE" id="PS01124"/>
    </source>
</evidence>
<dbReference type="SMART" id="SM00342">
    <property type="entry name" value="HTH_ARAC"/>
    <property type="match status" value="1"/>
</dbReference>
<dbReference type="AlphaFoldDB" id="A0A2R5EU47"/>
<feature type="domain" description="HTH araC/xylS-type" evidence="4">
    <location>
        <begin position="165"/>
        <end position="263"/>
    </location>
</feature>
<dbReference type="SUPFAM" id="SSF46689">
    <property type="entry name" value="Homeodomain-like"/>
    <property type="match status" value="2"/>
</dbReference>
<sequence>MDIHTLTVRRQTFQNANKSNKPYVSHCFKAVWVQQGEAVWNIAGHRSSIRRNDVVLLNNEEKRRLEEIGVKEDLIFLVIELEPRYLYDVGLLALFTQRSLGYAHRIIHADSTLVELLQKIDQEEQSRRAYNKVMIAAHVTELLTHIARKESVAPAQATRIPPWMGAVLAYIEHAYDRKITLAELAAIAHMNTSAFSKAFTKANGIGPSQYLKHKRIGHAISRLEETDLTVVAIALDCGYSNIANFYKAFHSWTGQTPSDYRSGQHTRV</sequence>
<evidence type="ECO:0000256" key="3">
    <source>
        <dbReference type="ARBA" id="ARBA00023163"/>
    </source>
</evidence>
<dbReference type="PROSITE" id="PS01124">
    <property type="entry name" value="HTH_ARAC_FAMILY_2"/>
    <property type="match status" value="1"/>
</dbReference>
<dbReference type="GO" id="GO:0003700">
    <property type="term" value="F:DNA-binding transcription factor activity"/>
    <property type="evidence" value="ECO:0007669"/>
    <property type="project" value="InterPro"/>
</dbReference>
<keyword evidence="2" id="KW-0238">DNA-binding</keyword>
<evidence type="ECO:0000313" key="6">
    <source>
        <dbReference type="Proteomes" id="UP000245202"/>
    </source>
</evidence>
<comment type="caution">
    <text evidence="5">The sequence shown here is derived from an EMBL/GenBank/DDBJ whole genome shotgun (WGS) entry which is preliminary data.</text>
</comment>
<dbReference type="InterPro" id="IPR018060">
    <property type="entry name" value="HTH_AraC"/>
</dbReference>
<keyword evidence="1" id="KW-0805">Transcription regulation</keyword>
<dbReference type="Gene3D" id="1.10.10.60">
    <property type="entry name" value="Homeodomain-like"/>
    <property type="match status" value="2"/>
</dbReference>
<keyword evidence="6" id="KW-1185">Reference proteome</keyword>
<dbReference type="InterPro" id="IPR009057">
    <property type="entry name" value="Homeodomain-like_sf"/>
</dbReference>
<gene>
    <name evidence="5" type="ORF">PAT3040_04930</name>
</gene>